<dbReference type="Pfam" id="PF01822">
    <property type="entry name" value="WSC"/>
    <property type="match status" value="1"/>
</dbReference>
<accession>A0A1D9QHZ3</accession>
<organism evidence="4 5">
    <name type="scientific">Sclerotinia sclerotiorum (strain ATCC 18683 / 1980 / Ss-1)</name>
    <name type="common">White mold</name>
    <name type="synonym">Whetzelinia sclerotiorum</name>
    <dbReference type="NCBI Taxonomy" id="665079"/>
    <lineage>
        <taxon>Eukaryota</taxon>
        <taxon>Fungi</taxon>
        <taxon>Dikarya</taxon>
        <taxon>Ascomycota</taxon>
        <taxon>Pezizomycotina</taxon>
        <taxon>Leotiomycetes</taxon>
        <taxon>Helotiales</taxon>
        <taxon>Sclerotiniaceae</taxon>
        <taxon>Sclerotinia</taxon>
    </lineage>
</organism>
<evidence type="ECO:0000256" key="1">
    <source>
        <dbReference type="SAM" id="MobiDB-lite"/>
    </source>
</evidence>
<dbReference type="PROSITE" id="PS51212">
    <property type="entry name" value="WSC"/>
    <property type="match status" value="1"/>
</dbReference>
<dbReference type="VEuPathDB" id="FungiDB:sscle_13g093300"/>
<dbReference type="EMBL" id="CP017826">
    <property type="protein sequence ID" value="APA14560.1"/>
    <property type="molecule type" value="Genomic_DNA"/>
</dbReference>
<feature type="region of interest" description="Disordered" evidence="1">
    <location>
        <begin position="430"/>
        <end position="481"/>
    </location>
</feature>
<evidence type="ECO:0000313" key="4">
    <source>
        <dbReference type="EMBL" id="APA14560.1"/>
    </source>
</evidence>
<dbReference type="OrthoDB" id="3548771at2759"/>
<name>A0A1D9QHZ3_SCLS1</name>
<evidence type="ECO:0000313" key="5">
    <source>
        <dbReference type="Proteomes" id="UP000177798"/>
    </source>
</evidence>
<keyword evidence="2" id="KW-0732">Signal</keyword>
<sequence length="481" mass="52735">MILSNLFTAFLSIASVSASQSFGASNFDGINEPSKRGETLPRDGGFFNLGSVPSVSTNAGIYENFGCFEDGVRGKPLASPLLNLTGAPAETIQSCVNACSISGQDGIPYTYAGIEPGSCWCSNYIFILAVRSSPFCLSSCPSTSGKYCGGTVNGILYMQIYELKQGSGNFNPTSTTSVTTSACSSLISSIESSSLMPQSESTTSTLTVSEPPTETSSSATSPAPDFEVPPNPESKAKPKGKLHRRQLGPIPENFLEPPGRPDFIKEFPEKNTNKPFPPPFDRLKDPIDPATGKKIPPKKPRYSHSKISLRKRPSLKDIGLLQDGRVAESLDQTKNANDNEEIKRKAKWKKIIEKKYENKLRLQGSPKAYMEMEETMTRSRRKGQAKDVMEEWEKRIFMGLGRGKAEGGDGNREEVVVDPTLREDAIINRVLLGEGDRDEGDEEEDGEEGEEEEDGRIWRKWGGQKWSGGKREGGKIHLERK</sequence>
<feature type="chain" id="PRO_5010586956" description="WSC domain-containing protein" evidence="2">
    <location>
        <begin position="19"/>
        <end position="481"/>
    </location>
</feature>
<feature type="compositionally biased region" description="Basic residues" evidence="1">
    <location>
        <begin position="295"/>
        <end position="307"/>
    </location>
</feature>
<feature type="signal peptide" evidence="2">
    <location>
        <begin position="1"/>
        <end position="18"/>
    </location>
</feature>
<feature type="region of interest" description="Disordered" evidence="1">
    <location>
        <begin position="191"/>
        <end position="307"/>
    </location>
</feature>
<dbReference type="RefSeq" id="XP_001592273.1">
    <property type="nucleotide sequence ID" value="XM_001592223.1"/>
</dbReference>
<feature type="compositionally biased region" description="Basic and acidic residues" evidence="1">
    <location>
        <begin position="469"/>
        <end position="481"/>
    </location>
</feature>
<reference evidence="5" key="1">
    <citation type="journal article" date="2017" name="Genome Biol. Evol.">
        <title>The complete genome sequence of the phytopathogenic fungus Sclerotinia sclerotiorum reveals insights into the genome architecture of broad host range pathogens.</title>
        <authorList>
            <person name="Derbyshire M."/>
            <person name="Denton-Giles M."/>
            <person name="Hegedus D."/>
            <person name="Seifbarghy S."/>
            <person name="Rollins J."/>
            <person name="van Kan J."/>
            <person name="Seidl M.F."/>
            <person name="Faino L."/>
            <person name="Mbengue M."/>
            <person name="Navaud O."/>
            <person name="Raffaele S."/>
            <person name="Hammond-Kosack K."/>
            <person name="Heard S."/>
            <person name="Oliver R."/>
        </authorList>
    </citation>
    <scope>NUCLEOTIDE SEQUENCE [LARGE SCALE GENOMIC DNA]</scope>
    <source>
        <strain evidence="5">ATCC 18683 / 1980 / Ss-1</strain>
    </source>
</reference>
<proteinExistence type="predicted"/>
<feature type="domain" description="WSC" evidence="3">
    <location>
        <begin position="61"/>
        <end position="164"/>
    </location>
</feature>
<feature type="compositionally biased region" description="Basic and acidic residues" evidence="1">
    <location>
        <begin position="262"/>
        <end position="272"/>
    </location>
</feature>
<dbReference type="KEGG" id="ssl:SS1G_06513"/>
<feature type="compositionally biased region" description="Basic residues" evidence="1">
    <location>
        <begin position="237"/>
        <end position="246"/>
    </location>
</feature>
<protein>
    <recommendedName>
        <fullName evidence="3">WSC domain-containing protein</fullName>
    </recommendedName>
</protein>
<dbReference type="Proteomes" id="UP000177798">
    <property type="component" value="Chromosome 13"/>
</dbReference>
<feature type="compositionally biased region" description="Low complexity" evidence="1">
    <location>
        <begin position="191"/>
        <end position="222"/>
    </location>
</feature>
<gene>
    <name evidence="4" type="ORF">sscle_13g093300</name>
</gene>
<feature type="compositionally biased region" description="Acidic residues" evidence="1">
    <location>
        <begin position="436"/>
        <end position="454"/>
    </location>
</feature>
<evidence type="ECO:0000256" key="2">
    <source>
        <dbReference type="SAM" id="SignalP"/>
    </source>
</evidence>
<evidence type="ECO:0000259" key="3">
    <source>
        <dbReference type="PROSITE" id="PS51212"/>
    </source>
</evidence>
<dbReference type="InterPro" id="IPR002889">
    <property type="entry name" value="WSC_carb-bd"/>
</dbReference>
<dbReference type="AlphaFoldDB" id="A0A1D9QHZ3"/>